<keyword evidence="1" id="KW-0175">Coiled coil</keyword>
<sequence>MAHQCYLQSSLTASFSNQGDEVWSEAGAQNFTDVGMVQLPYLVIKEAWGYKEADRRGEEVEDWQVDNGLILLNDPDDPPSFFSRRWLSCTSPDLAFATNDISRIATRTVLNQLGGSDHRPIKISLDLNFKPQTTNALPRWNYKKANWEKYTALMDEYSLKINNKRQNLNKKIKAFNEVILKAAQKSIPRGARKNYKPYWTEELQQQEDAINEARERVEEDPTVENNITLKAASALHKRTLIQGARKAWHEKTENLNLDKDGKKLWNLTKALNDESYQSSTITLEQDGKLYTGKQAADIFANQFAETSDLDIPAGKGREIRDAQNSFPEQHEEKLMSSPFVLRELEDALATLKLRKAPGPDKITNEMLLHLGPGSKKKLLQLFNDGWRSGTVPQVWKEATMIPVLKNGKDKSKAESYRPISLTSCTGKLMERLINTRLMFHLEEKKHIITEQAAFRQDRSTEDQITLISQAIE</sequence>
<keyword evidence="4" id="KW-1185">Reference proteome</keyword>
<feature type="coiled-coil region" evidence="1">
    <location>
        <begin position="165"/>
        <end position="220"/>
    </location>
</feature>
<dbReference type="AlphaFoldDB" id="A0A3S1BQI6"/>
<dbReference type="OrthoDB" id="6151755at2759"/>
<name>A0A3S1BQI6_ELYCH</name>
<comment type="caution">
    <text evidence="3">The sequence shown here is derived from an EMBL/GenBank/DDBJ whole genome shotgun (WGS) entry which is preliminary data.</text>
</comment>
<reference evidence="3 4" key="1">
    <citation type="submission" date="2019-01" db="EMBL/GenBank/DDBJ databases">
        <title>A draft genome assembly of the solar-powered sea slug Elysia chlorotica.</title>
        <authorList>
            <person name="Cai H."/>
            <person name="Li Q."/>
            <person name="Fang X."/>
            <person name="Li J."/>
            <person name="Curtis N.E."/>
            <person name="Altenburger A."/>
            <person name="Shibata T."/>
            <person name="Feng M."/>
            <person name="Maeda T."/>
            <person name="Schwartz J.A."/>
            <person name="Shigenobu S."/>
            <person name="Lundholm N."/>
            <person name="Nishiyama T."/>
            <person name="Yang H."/>
            <person name="Hasebe M."/>
            <person name="Li S."/>
            <person name="Pierce S.K."/>
            <person name="Wang J."/>
        </authorList>
    </citation>
    <scope>NUCLEOTIDE SEQUENCE [LARGE SCALE GENOMIC DNA]</scope>
    <source>
        <strain evidence="3">EC2010</strain>
        <tissue evidence="3">Whole organism of an adult</tissue>
    </source>
</reference>
<dbReference type="InterPro" id="IPR005135">
    <property type="entry name" value="Endo/exonuclease/phosphatase"/>
</dbReference>
<dbReference type="STRING" id="188477.A0A3S1BQI6"/>
<evidence type="ECO:0000256" key="1">
    <source>
        <dbReference type="SAM" id="Coils"/>
    </source>
</evidence>
<dbReference type="PANTHER" id="PTHR36688">
    <property type="entry name" value="ENDO/EXONUCLEASE/PHOSPHATASE DOMAIN-CONTAINING PROTEIN"/>
    <property type="match status" value="1"/>
</dbReference>
<dbReference type="Gene3D" id="3.60.10.10">
    <property type="entry name" value="Endonuclease/exonuclease/phosphatase"/>
    <property type="match status" value="1"/>
</dbReference>
<dbReference type="GO" id="GO:0003824">
    <property type="term" value="F:catalytic activity"/>
    <property type="evidence" value="ECO:0007669"/>
    <property type="project" value="InterPro"/>
</dbReference>
<accession>A0A3S1BQI6</accession>
<organism evidence="3 4">
    <name type="scientific">Elysia chlorotica</name>
    <name type="common">Eastern emerald elysia</name>
    <name type="synonym">Sea slug</name>
    <dbReference type="NCBI Taxonomy" id="188477"/>
    <lineage>
        <taxon>Eukaryota</taxon>
        <taxon>Metazoa</taxon>
        <taxon>Spiralia</taxon>
        <taxon>Lophotrochozoa</taxon>
        <taxon>Mollusca</taxon>
        <taxon>Gastropoda</taxon>
        <taxon>Heterobranchia</taxon>
        <taxon>Euthyneura</taxon>
        <taxon>Panpulmonata</taxon>
        <taxon>Sacoglossa</taxon>
        <taxon>Placobranchoidea</taxon>
        <taxon>Plakobranchidae</taxon>
        <taxon>Elysia</taxon>
    </lineage>
</organism>
<dbReference type="InterPro" id="IPR052560">
    <property type="entry name" value="RdDP_mobile_element"/>
</dbReference>
<dbReference type="Pfam" id="PF14529">
    <property type="entry name" value="Exo_endo_phos_2"/>
    <property type="match status" value="1"/>
</dbReference>
<dbReference type="EMBL" id="RQTK01000068">
    <property type="protein sequence ID" value="RUS89031.1"/>
    <property type="molecule type" value="Genomic_DNA"/>
</dbReference>
<dbReference type="SUPFAM" id="SSF56219">
    <property type="entry name" value="DNase I-like"/>
    <property type="match status" value="1"/>
</dbReference>
<gene>
    <name evidence="3" type="ORF">EGW08_003202</name>
</gene>
<evidence type="ECO:0000259" key="2">
    <source>
        <dbReference type="Pfam" id="PF14529"/>
    </source>
</evidence>
<proteinExistence type="predicted"/>
<protein>
    <recommendedName>
        <fullName evidence="2">Endonuclease/exonuclease/phosphatase domain-containing protein</fullName>
    </recommendedName>
</protein>
<evidence type="ECO:0000313" key="3">
    <source>
        <dbReference type="EMBL" id="RUS89031.1"/>
    </source>
</evidence>
<dbReference type="Proteomes" id="UP000271974">
    <property type="component" value="Unassembled WGS sequence"/>
</dbReference>
<dbReference type="InterPro" id="IPR036691">
    <property type="entry name" value="Endo/exonu/phosph_ase_sf"/>
</dbReference>
<dbReference type="PANTHER" id="PTHR36688:SF1">
    <property type="entry name" value="ENDONUCLEASE_EXONUCLEASE_PHOSPHATASE DOMAIN-CONTAINING PROTEIN"/>
    <property type="match status" value="1"/>
</dbReference>
<feature type="domain" description="Endonuclease/exonuclease/phosphatase" evidence="2">
    <location>
        <begin position="46"/>
        <end position="121"/>
    </location>
</feature>
<evidence type="ECO:0000313" key="4">
    <source>
        <dbReference type="Proteomes" id="UP000271974"/>
    </source>
</evidence>